<feature type="region of interest" description="Disordered" evidence="8">
    <location>
        <begin position="530"/>
        <end position="563"/>
    </location>
</feature>
<keyword evidence="11" id="KW-1185">Reference proteome</keyword>
<dbReference type="SUPFAM" id="SSF48452">
    <property type="entry name" value="TPR-like"/>
    <property type="match status" value="1"/>
</dbReference>
<dbReference type="Gene3D" id="1.25.40.10">
    <property type="entry name" value="Tetratricopeptide repeat domain"/>
    <property type="match status" value="1"/>
</dbReference>
<protein>
    <submittedName>
        <fullName evidence="10">Response regulator</fullName>
    </submittedName>
</protein>
<dbReference type="InterPro" id="IPR011006">
    <property type="entry name" value="CheY-like_superfamily"/>
</dbReference>
<dbReference type="SUPFAM" id="SSF52172">
    <property type="entry name" value="CheY-like"/>
    <property type="match status" value="1"/>
</dbReference>
<evidence type="ECO:0000256" key="6">
    <source>
        <dbReference type="PROSITE-ProRule" id="PRU00169"/>
    </source>
</evidence>
<dbReference type="PANTHER" id="PTHR48111">
    <property type="entry name" value="REGULATOR OF RPOS"/>
    <property type="match status" value="1"/>
</dbReference>
<keyword evidence="1" id="KW-0597">Phosphoprotein</keyword>
<dbReference type="InterPro" id="IPR001789">
    <property type="entry name" value="Sig_transdc_resp-reg_receiver"/>
</dbReference>
<evidence type="ECO:0000313" key="10">
    <source>
        <dbReference type="EMBL" id="MFC7434597.1"/>
    </source>
</evidence>
<keyword evidence="4" id="KW-0238">DNA-binding</keyword>
<feature type="compositionally biased region" description="Basic and acidic residues" evidence="8">
    <location>
        <begin position="551"/>
        <end position="563"/>
    </location>
</feature>
<accession>A0ABW2R939</accession>
<comment type="caution">
    <text evidence="6">Lacks conserved residue(s) required for the propagation of feature annotation.</text>
</comment>
<dbReference type="Gene3D" id="3.40.50.2300">
    <property type="match status" value="1"/>
</dbReference>
<dbReference type="PROSITE" id="PS50110">
    <property type="entry name" value="RESPONSE_REGULATORY"/>
    <property type="match status" value="1"/>
</dbReference>
<evidence type="ECO:0000256" key="4">
    <source>
        <dbReference type="ARBA" id="ARBA00023125"/>
    </source>
</evidence>
<dbReference type="EMBL" id="JBHTBX010000005">
    <property type="protein sequence ID" value="MFC7434597.1"/>
    <property type="molecule type" value="Genomic_DNA"/>
</dbReference>
<keyword evidence="5" id="KW-0804">Transcription</keyword>
<evidence type="ECO:0000313" key="11">
    <source>
        <dbReference type="Proteomes" id="UP001596495"/>
    </source>
</evidence>
<dbReference type="InterPro" id="IPR019734">
    <property type="entry name" value="TPR_rpt"/>
</dbReference>
<organism evidence="10 11">
    <name type="scientific">Hydrogenophaga bisanensis</name>
    <dbReference type="NCBI Taxonomy" id="439611"/>
    <lineage>
        <taxon>Bacteria</taxon>
        <taxon>Pseudomonadati</taxon>
        <taxon>Pseudomonadota</taxon>
        <taxon>Betaproteobacteria</taxon>
        <taxon>Burkholderiales</taxon>
        <taxon>Comamonadaceae</taxon>
        <taxon>Hydrogenophaga</taxon>
    </lineage>
</organism>
<dbReference type="InterPro" id="IPR011990">
    <property type="entry name" value="TPR-like_helical_dom_sf"/>
</dbReference>
<sequence>MAFAPNALHESHALVIEGNPQSRSILVSQLRELGLGKVSQCSRLSDARRKLEAAQYDVIICEQTFEKESGSGQDLLDDLRRNQLLPFYTVFVMVTAEASYAKVAEAAESALDAYLLKPHTGARLAERILQARQRKRELQDIFAAIDAQDFDRAATLCLGRFEARASYWLYAARIGAELLLRTGRIAEAQKLYEAVIEAKALPWAKLGVARTQLSSGHASKAATTLESLLQEDPGYADAYDVMGRAQFELGNFENALATFRMATQLTPGSISRLLKHGMLAYYAGDREEGIALLDKATRLGIDSKMYDPQALVLLAFARLDAGDRKGMARVVDQLQRLRDRSFEPERPHRLLEFVKTIEALLHQQGNRVIDDIRHLVNQIPGPEFDFEMATNLLGLMGRASARGLPIAIAEAEAAVERLGMRFSTSRAMSELLAAAATGQEDYARIAHECHTRVLKITEQAMTLSIKGDPRGTVMRLLQEGEATRNAKLIESAHQVLLRHAARIPDFSELDERVNALRTLYRTTTSITRMGDNTAAGSAPGGMALPTGYKPPKQEGLLDRMRSD</sequence>
<dbReference type="InterPro" id="IPR039420">
    <property type="entry name" value="WalR-like"/>
</dbReference>
<dbReference type="Pfam" id="PF14559">
    <property type="entry name" value="TPR_19"/>
    <property type="match status" value="1"/>
</dbReference>
<evidence type="ECO:0000256" key="3">
    <source>
        <dbReference type="ARBA" id="ARBA00023015"/>
    </source>
</evidence>
<keyword evidence="2" id="KW-0902">Two-component regulatory system</keyword>
<gene>
    <name evidence="10" type="ORF">ACFQNJ_08745</name>
</gene>
<keyword evidence="3" id="KW-0805">Transcription regulation</keyword>
<comment type="caution">
    <text evidence="10">The sequence shown here is derived from an EMBL/GenBank/DDBJ whole genome shotgun (WGS) entry which is preliminary data.</text>
</comment>
<dbReference type="RefSeq" id="WP_382256155.1">
    <property type="nucleotide sequence ID" value="NZ_JBHTBX010000005.1"/>
</dbReference>
<reference evidence="11" key="1">
    <citation type="journal article" date="2019" name="Int. J. Syst. Evol. Microbiol.">
        <title>The Global Catalogue of Microorganisms (GCM) 10K type strain sequencing project: providing services to taxonomists for standard genome sequencing and annotation.</title>
        <authorList>
            <consortium name="The Broad Institute Genomics Platform"/>
            <consortium name="The Broad Institute Genome Sequencing Center for Infectious Disease"/>
            <person name="Wu L."/>
            <person name="Ma J."/>
        </authorList>
    </citation>
    <scope>NUCLEOTIDE SEQUENCE [LARGE SCALE GENOMIC DNA]</scope>
    <source>
        <strain evidence="11">CCUG 54518</strain>
    </source>
</reference>
<dbReference type="Proteomes" id="UP001596495">
    <property type="component" value="Unassembled WGS sequence"/>
</dbReference>
<feature type="domain" description="Response regulatory" evidence="9">
    <location>
        <begin position="12"/>
        <end position="132"/>
    </location>
</feature>
<evidence type="ECO:0000256" key="2">
    <source>
        <dbReference type="ARBA" id="ARBA00023012"/>
    </source>
</evidence>
<evidence type="ECO:0000256" key="1">
    <source>
        <dbReference type="ARBA" id="ARBA00022553"/>
    </source>
</evidence>
<dbReference type="PROSITE" id="PS50005">
    <property type="entry name" value="TPR"/>
    <property type="match status" value="1"/>
</dbReference>
<evidence type="ECO:0000259" key="9">
    <source>
        <dbReference type="PROSITE" id="PS50110"/>
    </source>
</evidence>
<evidence type="ECO:0000256" key="5">
    <source>
        <dbReference type="ARBA" id="ARBA00023163"/>
    </source>
</evidence>
<dbReference type="Pfam" id="PF00072">
    <property type="entry name" value="Response_reg"/>
    <property type="match status" value="1"/>
</dbReference>
<dbReference type="SMART" id="SM00448">
    <property type="entry name" value="REC"/>
    <property type="match status" value="1"/>
</dbReference>
<evidence type="ECO:0000256" key="7">
    <source>
        <dbReference type="PROSITE-ProRule" id="PRU00339"/>
    </source>
</evidence>
<dbReference type="PANTHER" id="PTHR48111:SF1">
    <property type="entry name" value="TWO-COMPONENT RESPONSE REGULATOR ORR33"/>
    <property type="match status" value="1"/>
</dbReference>
<evidence type="ECO:0000256" key="8">
    <source>
        <dbReference type="SAM" id="MobiDB-lite"/>
    </source>
</evidence>
<feature type="repeat" description="TPR" evidence="7">
    <location>
        <begin position="236"/>
        <end position="269"/>
    </location>
</feature>
<name>A0ABW2R939_9BURK</name>
<keyword evidence="7" id="KW-0802">TPR repeat</keyword>
<proteinExistence type="predicted"/>